<dbReference type="Pfam" id="PF08780">
    <property type="entry name" value="NTase_sub_bind"/>
    <property type="match status" value="1"/>
</dbReference>
<proteinExistence type="predicted"/>
<dbReference type="OrthoDB" id="9810452at2"/>
<comment type="caution">
    <text evidence="1">The sequence shown here is derived from an EMBL/GenBank/DDBJ whole genome shotgun (WGS) entry which is preliminary data.</text>
</comment>
<dbReference type="AlphaFoldDB" id="A0A494YUA6"/>
<dbReference type="GO" id="GO:0016740">
    <property type="term" value="F:transferase activity"/>
    <property type="evidence" value="ECO:0007669"/>
    <property type="project" value="UniProtKB-KW"/>
</dbReference>
<dbReference type="Gene3D" id="1.20.120.330">
    <property type="entry name" value="Nucleotidyltransferases domain 2"/>
    <property type="match status" value="1"/>
</dbReference>
<dbReference type="NCBIfam" id="TIGR01987">
    <property type="entry name" value="HI0074"/>
    <property type="match status" value="1"/>
</dbReference>
<name>A0A494YUA6_9BACI</name>
<accession>A0A494YUA6</accession>
<dbReference type="EMBL" id="RBZO01000028">
    <property type="protein sequence ID" value="RKQ13639.1"/>
    <property type="molecule type" value="Genomic_DNA"/>
</dbReference>
<evidence type="ECO:0000313" key="2">
    <source>
        <dbReference type="Proteomes" id="UP000281813"/>
    </source>
</evidence>
<sequence>MSDRKVMQSLNNLEKALGRLEEALQEDDMNSLYIDGTIQRFEFTIELYWKTLKRLLLIEGIQTKTPRETLKHAFAAGWLENEQAWLQMLRDRNETSHVYDEEMARKIYENISSYFPEMQTTFQRLKEKFLGNMGE</sequence>
<dbReference type="SUPFAM" id="SSF81593">
    <property type="entry name" value="Nucleotidyltransferase substrate binding subunit/domain"/>
    <property type="match status" value="1"/>
</dbReference>
<dbReference type="Proteomes" id="UP000281813">
    <property type="component" value="Unassembled WGS sequence"/>
</dbReference>
<dbReference type="InterPro" id="IPR010235">
    <property type="entry name" value="HepT"/>
</dbReference>
<evidence type="ECO:0000313" key="1">
    <source>
        <dbReference type="EMBL" id="RKQ13639.1"/>
    </source>
</evidence>
<dbReference type="RefSeq" id="WP_121133411.1">
    <property type="nucleotide sequence ID" value="NZ_JBHUFK010000053.1"/>
</dbReference>
<reference evidence="1 2" key="1">
    <citation type="journal article" date="2015" name="Antonie Van Leeuwenhoek">
        <title>Oceanobacillus bengalensis sp. nov., a bacterium isolated from seawater of the Bay of Bengal.</title>
        <authorList>
            <person name="Yongchang O."/>
            <person name="Xiang W."/>
            <person name="Wang G."/>
        </authorList>
    </citation>
    <scope>NUCLEOTIDE SEQUENCE [LARGE SCALE GENOMIC DNA]</scope>
    <source>
        <strain evidence="1 2">MCCC 1K00260</strain>
    </source>
</reference>
<keyword evidence="2" id="KW-1185">Reference proteome</keyword>
<keyword evidence="1" id="KW-0808">Transferase</keyword>
<protein>
    <submittedName>
        <fullName evidence="1">Nucleotidyltransferase</fullName>
    </submittedName>
</protein>
<gene>
    <name evidence="1" type="ORF">D8M05_15515</name>
</gene>
<organism evidence="1 2">
    <name type="scientific">Oceanobacillus bengalensis</name>
    <dbReference type="NCBI Taxonomy" id="1435466"/>
    <lineage>
        <taxon>Bacteria</taxon>
        <taxon>Bacillati</taxon>
        <taxon>Bacillota</taxon>
        <taxon>Bacilli</taxon>
        <taxon>Bacillales</taxon>
        <taxon>Bacillaceae</taxon>
        <taxon>Oceanobacillus</taxon>
    </lineage>
</organism>